<evidence type="ECO:0000313" key="2">
    <source>
        <dbReference type="EMBL" id="KAF5892434.1"/>
    </source>
</evidence>
<evidence type="ECO:0000313" key="3">
    <source>
        <dbReference type="Proteomes" id="UP000727407"/>
    </source>
</evidence>
<dbReference type="AlphaFoldDB" id="A0A8J4U802"/>
<organism evidence="2 3">
    <name type="scientific">Clarias magur</name>
    <name type="common">Asian catfish</name>
    <name type="synonym">Macropteronotus magur</name>
    <dbReference type="NCBI Taxonomy" id="1594786"/>
    <lineage>
        <taxon>Eukaryota</taxon>
        <taxon>Metazoa</taxon>
        <taxon>Chordata</taxon>
        <taxon>Craniata</taxon>
        <taxon>Vertebrata</taxon>
        <taxon>Euteleostomi</taxon>
        <taxon>Actinopterygii</taxon>
        <taxon>Neopterygii</taxon>
        <taxon>Teleostei</taxon>
        <taxon>Ostariophysi</taxon>
        <taxon>Siluriformes</taxon>
        <taxon>Clariidae</taxon>
        <taxon>Clarias</taxon>
    </lineage>
</organism>
<gene>
    <name evidence="2" type="ORF">DAT39_017862</name>
</gene>
<name>A0A8J4U802_CLAMG</name>
<proteinExistence type="predicted"/>
<protein>
    <submittedName>
        <fullName evidence="2">Uncharacterized protein</fullName>
    </submittedName>
</protein>
<sequence>MRTHGHQHVCTQTQNRTRSGTGGGGGFRRSRALLQVPALHSRVSLQTSLLPDSQP</sequence>
<feature type="region of interest" description="Disordered" evidence="1">
    <location>
        <begin position="1"/>
        <end position="30"/>
    </location>
</feature>
<evidence type="ECO:0000256" key="1">
    <source>
        <dbReference type="SAM" id="MobiDB-lite"/>
    </source>
</evidence>
<dbReference type="EMBL" id="QNUK01000502">
    <property type="protein sequence ID" value="KAF5892434.1"/>
    <property type="molecule type" value="Genomic_DNA"/>
</dbReference>
<dbReference type="Proteomes" id="UP000727407">
    <property type="component" value="Unassembled WGS sequence"/>
</dbReference>
<keyword evidence="3" id="KW-1185">Reference proteome</keyword>
<comment type="caution">
    <text evidence="2">The sequence shown here is derived from an EMBL/GenBank/DDBJ whole genome shotgun (WGS) entry which is preliminary data.</text>
</comment>
<accession>A0A8J4U802</accession>
<reference evidence="2" key="1">
    <citation type="submission" date="2020-07" db="EMBL/GenBank/DDBJ databases">
        <title>Clarias magur genome sequencing, assembly and annotation.</title>
        <authorList>
            <person name="Kushwaha B."/>
            <person name="Kumar R."/>
            <person name="Das P."/>
            <person name="Joshi C.G."/>
            <person name="Kumar D."/>
            <person name="Nagpure N.S."/>
            <person name="Pandey M."/>
            <person name="Agarwal S."/>
            <person name="Srivastava S."/>
            <person name="Singh M."/>
            <person name="Sahoo L."/>
            <person name="Jayasankar P."/>
            <person name="Meher P.K."/>
            <person name="Koringa P.G."/>
            <person name="Iquebal M.A."/>
            <person name="Das S.P."/>
            <person name="Bit A."/>
            <person name="Patnaik S."/>
            <person name="Patel N."/>
            <person name="Shah T.M."/>
            <person name="Hinsu A."/>
            <person name="Jena J.K."/>
        </authorList>
    </citation>
    <scope>NUCLEOTIDE SEQUENCE</scope>
    <source>
        <strain evidence="2">CIFAMagur01</strain>
        <tissue evidence="2">Testis</tissue>
    </source>
</reference>